<sequence>MPHKSNRHLPYYLALLPLTLIVAIGLTTPQRTEADGIRNPFQGAAAIAQGNAFAAQADDPTAVFYNPAGMTQLHGVQHTVGVQFVSVNTRFTSQTGGSVANERPFPIGLPPPGQLFVTANLKDLGVHALGDLSVGLGLQNLFGFAAKYPRDGPFASAVTFAQFPLLDIKPTLAYKVTDRLSVGLGADIFTFASFLGEGHLEQRSIQGGTTVELNGKGTTAGLNASLLYKVLQTEDGEPLLNLAFVWRSQAVLPVNGELRVNGALMADASSSIRLPEIYTWGLAVWPVRNRDRQWKVEVDVDYARWQSIRDFDVRLSNGTTIANPQRWNNAVSVGIGTEYKWLSIPNHPDWSVAIRTGYLHSEAAIPDVNFNPAAPDAPVHVLSVGLGFLCKENGRFLGLITCGGSKESRFSSTMLGLDLAYHVFLFESRSVTGNPIAAVNGIYQTTTHAGAITMRVNF</sequence>
<dbReference type="Proteomes" id="UP000069205">
    <property type="component" value="Chromosome"/>
</dbReference>
<evidence type="ECO:0000256" key="2">
    <source>
        <dbReference type="ARBA" id="ARBA00008163"/>
    </source>
</evidence>
<dbReference type="GO" id="GO:0009279">
    <property type="term" value="C:cell outer membrane"/>
    <property type="evidence" value="ECO:0007669"/>
    <property type="project" value="UniProtKB-SubCell"/>
</dbReference>
<keyword evidence="5" id="KW-0732">Signal</keyword>
<dbReference type="PATRIC" id="fig|42253.5.peg.1013"/>
<name>A0A0K2GA58_NITMO</name>
<keyword evidence="7" id="KW-0998">Cell outer membrane</keyword>
<dbReference type="AlphaFoldDB" id="A0A0K2GA58"/>
<organism evidence="8 9">
    <name type="scientific">Nitrospira moscoviensis</name>
    <dbReference type="NCBI Taxonomy" id="42253"/>
    <lineage>
        <taxon>Bacteria</taxon>
        <taxon>Pseudomonadati</taxon>
        <taxon>Nitrospirota</taxon>
        <taxon>Nitrospiria</taxon>
        <taxon>Nitrospirales</taxon>
        <taxon>Nitrospiraceae</taxon>
        <taxon>Nitrospira</taxon>
    </lineage>
</organism>
<dbReference type="OrthoDB" id="9922at2"/>
<protein>
    <submittedName>
        <fullName evidence="8">Putative long-chain fatty acid outer membrane transporter</fullName>
    </submittedName>
</protein>
<dbReference type="RefSeq" id="WP_053378800.1">
    <property type="nucleotide sequence ID" value="NZ_CP011801.1"/>
</dbReference>
<dbReference type="PANTHER" id="PTHR35093">
    <property type="entry name" value="OUTER MEMBRANE PROTEIN NMB0088-RELATED"/>
    <property type="match status" value="1"/>
</dbReference>
<dbReference type="GO" id="GO:0015483">
    <property type="term" value="F:long-chain fatty acid transporting porin activity"/>
    <property type="evidence" value="ECO:0007669"/>
    <property type="project" value="TreeGrafter"/>
</dbReference>
<keyword evidence="3" id="KW-1134">Transmembrane beta strand</keyword>
<dbReference type="PANTHER" id="PTHR35093:SF8">
    <property type="entry name" value="OUTER MEMBRANE PROTEIN NMB0088-RELATED"/>
    <property type="match status" value="1"/>
</dbReference>
<evidence type="ECO:0000256" key="3">
    <source>
        <dbReference type="ARBA" id="ARBA00022452"/>
    </source>
</evidence>
<dbReference type="EMBL" id="CP011801">
    <property type="protein sequence ID" value="ALA57462.1"/>
    <property type="molecule type" value="Genomic_DNA"/>
</dbReference>
<evidence type="ECO:0000256" key="6">
    <source>
        <dbReference type="ARBA" id="ARBA00023136"/>
    </source>
</evidence>
<comment type="similarity">
    <text evidence="2">Belongs to the OmpP1/FadL family.</text>
</comment>
<dbReference type="Pfam" id="PF03349">
    <property type="entry name" value="Toluene_X"/>
    <property type="match status" value="1"/>
</dbReference>
<dbReference type="KEGG" id="nmv:NITMOv2_1031"/>
<dbReference type="SUPFAM" id="SSF56935">
    <property type="entry name" value="Porins"/>
    <property type="match status" value="1"/>
</dbReference>
<comment type="subcellular location">
    <subcellularLocation>
        <location evidence="1">Cell outer membrane</location>
        <topology evidence="1">Multi-pass membrane protein</topology>
    </subcellularLocation>
</comment>
<evidence type="ECO:0000313" key="8">
    <source>
        <dbReference type="EMBL" id="ALA57462.1"/>
    </source>
</evidence>
<gene>
    <name evidence="8" type="ORF">NITMOv2_1031</name>
</gene>
<dbReference type="Gene3D" id="2.40.160.60">
    <property type="entry name" value="Outer membrane protein transport protein (OMPP1/FadL/TodX)"/>
    <property type="match status" value="1"/>
</dbReference>
<reference evidence="8 9" key="1">
    <citation type="journal article" date="2015" name="Proc. Natl. Acad. Sci. U.S.A.">
        <title>Expanded metabolic versatility of ubiquitous nitrite-oxidizing bacteria from the genus Nitrospira.</title>
        <authorList>
            <person name="Koch H."/>
            <person name="Lucker S."/>
            <person name="Albertsen M."/>
            <person name="Kitzinger K."/>
            <person name="Herbold C."/>
            <person name="Spieck E."/>
            <person name="Nielsen P.H."/>
            <person name="Wagner M."/>
            <person name="Daims H."/>
        </authorList>
    </citation>
    <scope>NUCLEOTIDE SEQUENCE [LARGE SCALE GENOMIC DNA]</scope>
    <source>
        <strain evidence="8 9">NSP M-1</strain>
    </source>
</reference>
<keyword evidence="9" id="KW-1185">Reference proteome</keyword>
<evidence type="ECO:0000256" key="1">
    <source>
        <dbReference type="ARBA" id="ARBA00004571"/>
    </source>
</evidence>
<evidence type="ECO:0000256" key="5">
    <source>
        <dbReference type="ARBA" id="ARBA00022729"/>
    </source>
</evidence>
<keyword evidence="6" id="KW-0472">Membrane</keyword>
<dbReference type="InterPro" id="IPR005017">
    <property type="entry name" value="OMPP1/FadL/TodX"/>
</dbReference>
<accession>A0A0K2GA58</accession>
<evidence type="ECO:0000256" key="4">
    <source>
        <dbReference type="ARBA" id="ARBA00022692"/>
    </source>
</evidence>
<keyword evidence="4" id="KW-0812">Transmembrane</keyword>
<evidence type="ECO:0000313" key="9">
    <source>
        <dbReference type="Proteomes" id="UP000069205"/>
    </source>
</evidence>
<proteinExistence type="inferred from homology"/>
<dbReference type="STRING" id="42253.NITMOv2_1031"/>
<evidence type="ECO:0000256" key="7">
    <source>
        <dbReference type="ARBA" id="ARBA00023237"/>
    </source>
</evidence>